<keyword evidence="3" id="KW-1185">Reference proteome</keyword>
<dbReference type="EMBL" id="FPAB01000005">
    <property type="protein sequence ID" value="SFT00060.1"/>
    <property type="molecule type" value="Genomic_DNA"/>
</dbReference>
<feature type="region of interest" description="Disordered" evidence="1">
    <location>
        <begin position="12"/>
        <end position="56"/>
    </location>
</feature>
<evidence type="ECO:0000313" key="2">
    <source>
        <dbReference type="EMBL" id="SFT00060.1"/>
    </source>
</evidence>
<name>A0A1I6UF55_9ACTN</name>
<evidence type="ECO:0000256" key="1">
    <source>
        <dbReference type="SAM" id="MobiDB-lite"/>
    </source>
</evidence>
<feature type="compositionally biased region" description="Gly residues" evidence="1">
    <location>
        <begin position="18"/>
        <end position="34"/>
    </location>
</feature>
<dbReference type="Proteomes" id="UP000198873">
    <property type="component" value="Unassembled WGS sequence"/>
</dbReference>
<accession>A0A1I6UF55</accession>
<evidence type="ECO:0000313" key="3">
    <source>
        <dbReference type="Proteomes" id="UP000198873"/>
    </source>
</evidence>
<proteinExistence type="predicted"/>
<reference evidence="3" key="1">
    <citation type="submission" date="2016-10" db="EMBL/GenBank/DDBJ databases">
        <authorList>
            <person name="Varghese N."/>
            <person name="Submissions S."/>
        </authorList>
    </citation>
    <scope>NUCLEOTIDE SEQUENCE [LARGE SCALE GENOMIC DNA]</scope>
    <source>
        <strain evidence="3">CGMCC 4.7047</strain>
    </source>
</reference>
<dbReference type="AlphaFoldDB" id="A0A1I6UF55"/>
<organism evidence="2 3">
    <name type="scientific">Streptomyces harbinensis</name>
    <dbReference type="NCBI Taxonomy" id="1176198"/>
    <lineage>
        <taxon>Bacteria</taxon>
        <taxon>Bacillati</taxon>
        <taxon>Actinomycetota</taxon>
        <taxon>Actinomycetes</taxon>
        <taxon>Kitasatosporales</taxon>
        <taxon>Streptomycetaceae</taxon>
        <taxon>Streptomyces</taxon>
    </lineage>
</organism>
<gene>
    <name evidence="2" type="ORF">SAMN05444716_105523</name>
</gene>
<protein>
    <submittedName>
        <fullName evidence="2">Uncharacterized protein</fullName>
    </submittedName>
</protein>
<sequence length="151" mass="15402">MAAAALLLTGCGGDDDSGGSGAAGGFLSGGGSGAPEGDSGGDRVPPEPGEGDAGWYARWEGDGITVWTTADGVLYGNSATGDVCTQNEGIRGGLDWEPVLFQCEQAGLKNVRFERDGDTLSMEWSDRTEEVGAVESLADRTVDLDALRAGL</sequence>
<dbReference type="RefSeq" id="WP_026047818.1">
    <property type="nucleotide sequence ID" value="NZ_CP054938.1"/>
</dbReference>